<dbReference type="Pfam" id="PF06439">
    <property type="entry name" value="3keto-disac_hyd"/>
    <property type="match status" value="1"/>
</dbReference>
<dbReference type="GO" id="GO:0016787">
    <property type="term" value="F:hydrolase activity"/>
    <property type="evidence" value="ECO:0007669"/>
    <property type="project" value="InterPro"/>
</dbReference>
<gene>
    <name evidence="2" type="ORF">S03H2_04782</name>
</gene>
<name>X1EPQ4_9ZZZZ</name>
<comment type="caution">
    <text evidence="2">The sequence shown here is derived from an EMBL/GenBank/DDBJ whole genome shotgun (WGS) entry which is preliminary data.</text>
</comment>
<dbReference type="Gene3D" id="2.60.120.560">
    <property type="entry name" value="Exo-inulinase, domain 1"/>
    <property type="match status" value="1"/>
</dbReference>
<feature type="domain" description="3-keto-alpha-glucoside-1,2-lyase/3-keto-2-hydroxy-glucal hydratase" evidence="1">
    <location>
        <begin position="14"/>
        <end position="172"/>
    </location>
</feature>
<dbReference type="InterPro" id="IPR010496">
    <property type="entry name" value="AL/BT2_dom"/>
</dbReference>
<dbReference type="EMBL" id="BARU01001933">
    <property type="protein sequence ID" value="GAH22325.1"/>
    <property type="molecule type" value="Genomic_DNA"/>
</dbReference>
<protein>
    <recommendedName>
        <fullName evidence="1">3-keto-alpha-glucoside-1,2-lyase/3-keto-2-hydroxy-glucal hydratase domain-containing protein</fullName>
    </recommendedName>
</protein>
<dbReference type="AlphaFoldDB" id="X1EPQ4"/>
<accession>X1EPQ4</accession>
<organism evidence="2">
    <name type="scientific">marine sediment metagenome</name>
    <dbReference type="NCBI Taxonomy" id="412755"/>
    <lineage>
        <taxon>unclassified sequences</taxon>
        <taxon>metagenomes</taxon>
        <taxon>ecological metagenomes</taxon>
    </lineage>
</organism>
<proteinExistence type="predicted"/>
<evidence type="ECO:0000313" key="2">
    <source>
        <dbReference type="EMBL" id="GAH22325.1"/>
    </source>
</evidence>
<sequence length="192" mass="21562">EDDRTSADQTRAGFLQIFNGRDLTGWEAVGNARWAVEDGALVGTQGDDNAPGDLFTKATYKDFLLTVTYRVQWPCNSGVWFRYQSAAKAYQADILEYKDPECYSGTLYCPGKMFLAMNTDKTLVDRDGWNTMQVRAEADHIQIWLNGRQVADVHDDTSDSGRIGFQVHPGAEFGPMKIIVRELLLKPLRSSN</sequence>
<feature type="non-terminal residue" evidence="2">
    <location>
        <position position="1"/>
    </location>
</feature>
<reference evidence="2" key="1">
    <citation type="journal article" date="2014" name="Front. Microbiol.">
        <title>High frequency of phylogenetically diverse reductive dehalogenase-homologous genes in deep subseafloor sedimentary metagenomes.</title>
        <authorList>
            <person name="Kawai M."/>
            <person name="Futagami T."/>
            <person name="Toyoda A."/>
            <person name="Takaki Y."/>
            <person name="Nishi S."/>
            <person name="Hori S."/>
            <person name="Arai W."/>
            <person name="Tsubouchi T."/>
            <person name="Morono Y."/>
            <person name="Uchiyama I."/>
            <person name="Ito T."/>
            <person name="Fujiyama A."/>
            <person name="Inagaki F."/>
            <person name="Takami H."/>
        </authorList>
    </citation>
    <scope>NUCLEOTIDE SEQUENCE</scope>
    <source>
        <strain evidence="2">Expedition CK06-06</strain>
    </source>
</reference>
<evidence type="ECO:0000259" key="1">
    <source>
        <dbReference type="Pfam" id="PF06439"/>
    </source>
</evidence>